<name>A0A7J8Z084_9ROSI</name>
<dbReference type="Proteomes" id="UP000593574">
    <property type="component" value="Unassembled WGS sequence"/>
</dbReference>
<dbReference type="AlphaFoldDB" id="A0A7J8Z084"/>
<feature type="non-terminal residue" evidence="1">
    <location>
        <position position="24"/>
    </location>
</feature>
<dbReference type="EMBL" id="JABEZV010000002">
    <property type="protein sequence ID" value="MBA0705226.1"/>
    <property type="molecule type" value="Genomic_DNA"/>
</dbReference>
<evidence type="ECO:0000313" key="1">
    <source>
        <dbReference type="EMBL" id="MBA0705226.1"/>
    </source>
</evidence>
<protein>
    <submittedName>
        <fullName evidence="1">Uncharacterized protein</fullName>
    </submittedName>
</protein>
<sequence>MIARTFIDMDKSTGDSFAQMSFCN</sequence>
<accession>A0A7J8Z084</accession>
<keyword evidence="2" id="KW-1185">Reference proteome</keyword>
<proteinExistence type="predicted"/>
<reference evidence="1 2" key="1">
    <citation type="journal article" date="2019" name="Genome Biol. Evol.">
        <title>Insights into the evolution of the New World diploid cottons (Gossypium, subgenus Houzingenia) based on genome sequencing.</title>
        <authorList>
            <person name="Grover C.E."/>
            <person name="Arick M.A. 2nd"/>
            <person name="Thrash A."/>
            <person name="Conover J.L."/>
            <person name="Sanders W.S."/>
            <person name="Peterson D.G."/>
            <person name="Frelichowski J.E."/>
            <person name="Scheffler J.A."/>
            <person name="Scheffler B.E."/>
            <person name="Wendel J.F."/>
        </authorList>
    </citation>
    <scope>NUCLEOTIDE SEQUENCE [LARGE SCALE GENOMIC DNA]</scope>
    <source>
        <strain evidence="1">4</strain>
        <tissue evidence="1">Leaf</tissue>
    </source>
</reference>
<gene>
    <name evidence="1" type="ORF">Golax_017432</name>
</gene>
<organism evidence="1 2">
    <name type="scientific">Gossypium laxum</name>
    <dbReference type="NCBI Taxonomy" id="34288"/>
    <lineage>
        <taxon>Eukaryota</taxon>
        <taxon>Viridiplantae</taxon>
        <taxon>Streptophyta</taxon>
        <taxon>Embryophyta</taxon>
        <taxon>Tracheophyta</taxon>
        <taxon>Spermatophyta</taxon>
        <taxon>Magnoliopsida</taxon>
        <taxon>eudicotyledons</taxon>
        <taxon>Gunneridae</taxon>
        <taxon>Pentapetalae</taxon>
        <taxon>rosids</taxon>
        <taxon>malvids</taxon>
        <taxon>Malvales</taxon>
        <taxon>Malvaceae</taxon>
        <taxon>Malvoideae</taxon>
        <taxon>Gossypium</taxon>
    </lineage>
</organism>
<evidence type="ECO:0000313" key="2">
    <source>
        <dbReference type="Proteomes" id="UP000593574"/>
    </source>
</evidence>
<comment type="caution">
    <text evidence="1">The sequence shown here is derived from an EMBL/GenBank/DDBJ whole genome shotgun (WGS) entry which is preliminary data.</text>
</comment>